<keyword evidence="2" id="KW-0732">Signal</keyword>
<evidence type="ECO:0000256" key="2">
    <source>
        <dbReference type="SAM" id="SignalP"/>
    </source>
</evidence>
<name>A0A8S3Z4W5_9EUPU</name>
<evidence type="ECO:0000256" key="1">
    <source>
        <dbReference type="SAM" id="MobiDB-lite"/>
    </source>
</evidence>
<protein>
    <submittedName>
        <fullName evidence="3">Uncharacterized protein</fullName>
    </submittedName>
</protein>
<dbReference type="EMBL" id="CAJHNH020001802">
    <property type="protein sequence ID" value="CAG5124553.1"/>
    <property type="molecule type" value="Genomic_DNA"/>
</dbReference>
<gene>
    <name evidence="3" type="ORF">CUNI_LOCUS10111</name>
</gene>
<sequence>MGNSHDNRKQWPKMSFKMVLFLCLIFAAIICPAVATMEITAFEYKRKFHKMLNLGECCQREIAVNMGNNSYYIEAQKCSLYKKGSVTYIPQESSEFKNVLITSADMVVTHLGLCTGEAASFLGILNSGDCVAIEIASRLSFSDKTAIRASVGIYQTSLDTLESDSSILDGMEMYYEDKFYLKVRTYGTFEILLVQFRFDSVLAAQEAKMIKNPTHLMSQYMEQIQQQVGYPKNVMVISLSTATHETFQVELFQKPDWDRAVRYVQILELGIQRTKNQISSNAKNYHLIYRLNPFLENTDYRLTLPKYWEEISILEVQLRQAIKVAKSTVRKCRGNKSLLCRRVRQLKQKLTAEQVGIHKGRADWIRLKPEERLSLATHYGANVKSYTSITKTLAKSVKQMNNKEKKLSKADKTVNQIPRNPEEHILKRQRQMRQGRIRNKDRNGQSS</sequence>
<feature type="chain" id="PRO_5035728502" evidence="2">
    <location>
        <begin position="36"/>
        <end position="447"/>
    </location>
</feature>
<feature type="compositionally biased region" description="Basic residues" evidence="1">
    <location>
        <begin position="427"/>
        <end position="437"/>
    </location>
</feature>
<evidence type="ECO:0000313" key="3">
    <source>
        <dbReference type="EMBL" id="CAG5124553.1"/>
    </source>
</evidence>
<dbReference type="Proteomes" id="UP000678393">
    <property type="component" value="Unassembled WGS sequence"/>
</dbReference>
<accession>A0A8S3Z4W5</accession>
<dbReference type="AlphaFoldDB" id="A0A8S3Z4W5"/>
<feature type="signal peptide" evidence="2">
    <location>
        <begin position="1"/>
        <end position="35"/>
    </location>
</feature>
<proteinExistence type="predicted"/>
<evidence type="ECO:0000313" key="4">
    <source>
        <dbReference type="Proteomes" id="UP000678393"/>
    </source>
</evidence>
<organism evidence="3 4">
    <name type="scientific">Candidula unifasciata</name>
    <dbReference type="NCBI Taxonomy" id="100452"/>
    <lineage>
        <taxon>Eukaryota</taxon>
        <taxon>Metazoa</taxon>
        <taxon>Spiralia</taxon>
        <taxon>Lophotrochozoa</taxon>
        <taxon>Mollusca</taxon>
        <taxon>Gastropoda</taxon>
        <taxon>Heterobranchia</taxon>
        <taxon>Euthyneura</taxon>
        <taxon>Panpulmonata</taxon>
        <taxon>Eupulmonata</taxon>
        <taxon>Stylommatophora</taxon>
        <taxon>Helicina</taxon>
        <taxon>Helicoidea</taxon>
        <taxon>Geomitridae</taxon>
        <taxon>Candidula</taxon>
    </lineage>
</organism>
<comment type="caution">
    <text evidence="3">The sequence shown here is derived from an EMBL/GenBank/DDBJ whole genome shotgun (WGS) entry which is preliminary data.</text>
</comment>
<keyword evidence="4" id="KW-1185">Reference proteome</keyword>
<feature type="compositionally biased region" description="Basic and acidic residues" evidence="1">
    <location>
        <begin position="438"/>
        <end position="447"/>
    </location>
</feature>
<feature type="compositionally biased region" description="Basic and acidic residues" evidence="1">
    <location>
        <begin position="401"/>
        <end position="412"/>
    </location>
</feature>
<feature type="region of interest" description="Disordered" evidence="1">
    <location>
        <begin position="401"/>
        <end position="447"/>
    </location>
</feature>
<reference evidence="3" key="1">
    <citation type="submission" date="2021-04" db="EMBL/GenBank/DDBJ databases">
        <authorList>
            <consortium name="Molecular Ecology Group"/>
        </authorList>
    </citation>
    <scope>NUCLEOTIDE SEQUENCE</scope>
</reference>
<dbReference type="OrthoDB" id="6067228at2759"/>